<dbReference type="EC" id="3.1.4.-" evidence="5"/>
<evidence type="ECO:0000313" key="8">
    <source>
        <dbReference type="Proteomes" id="UP000799770"/>
    </source>
</evidence>
<feature type="active site" description="Proton donor/acceptor" evidence="5">
    <location>
        <position position="288"/>
    </location>
</feature>
<dbReference type="AlphaFoldDB" id="A0A6A5ZIJ6"/>
<keyword evidence="4 5" id="KW-0539">Nucleus</keyword>
<dbReference type="GO" id="GO:0016829">
    <property type="term" value="F:lyase activity"/>
    <property type="evidence" value="ECO:0007669"/>
    <property type="project" value="UniProtKB-KW"/>
</dbReference>
<feature type="region of interest" description="Disordered" evidence="6">
    <location>
        <begin position="242"/>
        <end position="270"/>
    </location>
</feature>
<dbReference type="Pfam" id="PF09749">
    <property type="entry name" value="HVSL"/>
    <property type="match status" value="1"/>
</dbReference>
<dbReference type="PANTHER" id="PTHR13522:SF3">
    <property type="entry name" value="U6 SNRNA PHOSPHODIESTERASE 1"/>
    <property type="match status" value="1"/>
</dbReference>
<dbReference type="GO" id="GO:0005634">
    <property type="term" value="C:nucleus"/>
    <property type="evidence" value="ECO:0007669"/>
    <property type="project" value="UniProtKB-SubCell"/>
</dbReference>
<protein>
    <recommendedName>
        <fullName evidence="5">U6 snRNA phosphodiesterase</fullName>
        <ecNumber evidence="5">3.1.4.-</ecNumber>
    </recommendedName>
</protein>
<feature type="region of interest" description="Disordered" evidence="6">
    <location>
        <begin position="1"/>
        <end position="57"/>
    </location>
</feature>
<evidence type="ECO:0000256" key="1">
    <source>
        <dbReference type="ARBA" id="ARBA00022722"/>
    </source>
</evidence>
<evidence type="ECO:0000256" key="5">
    <source>
        <dbReference type="HAMAP-Rule" id="MF_03040"/>
    </source>
</evidence>
<keyword evidence="3" id="KW-0456">Lyase</keyword>
<comment type="function">
    <text evidence="5">Phosphodiesterase responsible for the U6 snRNA 3' end processing. Acts as an exoribonuclease (RNase) responsible for trimming the poly(U) tract of the last nucleotides in the pre-U6 snRNA molecule, leading to the formation of mature U6 snRNA.</text>
</comment>
<dbReference type="HAMAP" id="MF_03040">
    <property type="entry name" value="USB1"/>
    <property type="match status" value="1"/>
</dbReference>
<evidence type="ECO:0000256" key="6">
    <source>
        <dbReference type="SAM" id="MobiDB-lite"/>
    </source>
</evidence>
<evidence type="ECO:0000313" key="7">
    <source>
        <dbReference type="EMBL" id="KAF2118141.1"/>
    </source>
</evidence>
<dbReference type="InterPro" id="IPR027521">
    <property type="entry name" value="Usb1"/>
</dbReference>
<accession>A0A6A5ZIJ6</accession>
<evidence type="ECO:0000256" key="3">
    <source>
        <dbReference type="ARBA" id="ARBA00023239"/>
    </source>
</evidence>
<dbReference type="Gene3D" id="3.90.1140.10">
    <property type="entry name" value="Cyclic phosphodiesterase"/>
    <property type="match status" value="1"/>
</dbReference>
<keyword evidence="1 5" id="KW-0540">Nuclease</keyword>
<feature type="region of interest" description="Disordered" evidence="6">
    <location>
        <begin position="70"/>
        <end position="90"/>
    </location>
</feature>
<keyword evidence="2 5" id="KW-0378">Hydrolase</keyword>
<keyword evidence="8" id="KW-1185">Reference proteome</keyword>
<dbReference type="EMBL" id="ML977317">
    <property type="protein sequence ID" value="KAF2118141.1"/>
    <property type="molecule type" value="Genomic_DNA"/>
</dbReference>
<dbReference type="OrthoDB" id="49151at2759"/>
<dbReference type="PANTHER" id="PTHR13522">
    <property type="entry name" value="U6 SNRNA PHOSPHODIESTERASE 1"/>
    <property type="match status" value="1"/>
</dbReference>
<dbReference type="GO" id="GO:1990838">
    <property type="term" value="F:poly(U)-specific exoribonuclease activity, producing 3' uridine cyclic phosphate ends"/>
    <property type="evidence" value="ECO:0007669"/>
    <property type="project" value="UniProtKB-UniRule"/>
</dbReference>
<organism evidence="7 8">
    <name type="scientific">Lophiotrema nucula</name>
    <dbReference type="NCBI Taxonomy" id="690887"/>
    <lineage>
        <taxon>Eukaryota</taxon>
        <taxon>Fungi</taxon>
        <taxon>Dikarya</taxon>
        <taxon>Ascomycota</taxon>
        <taxon>Pezizomycotina</taxon>
        <taxon>Dothideomycetes</taxon>
        <taxon>Pleosporomycetidae</taxon>
        <taxon>Pleosporales</taxon>
        <taxon>Lophiotremataceae</taxon>
        <taxon>Lophiotrema</taxon>
    </lineage>
</organism>
<reference evidence="7" key="1">
    <citation type="journal article" date="2020" name="Stud. Mycol.">
        <title>101 Dothideomycetes genomes: a test case for predicting lifestyles and emergence of pathogens.</title>
        <authorList>
            <person name="Haridas S."/>
            <person name="Albert R."/>
            <person name="Binder M."/>
            <person name="Bloem J."/>
            <person name="Labutti K."/>
            <person name="Salamov A."/>
            <person name="Andreopoulos B."/>
            <person name="Baker S."/>
            <person name="Barry K."/>
            <person name="Bills G."/>
            <person name="Bluhm B."/>
            <person name="Cannon C."/>
            <person name="Castanera R."/>
            <person name="Culley D."/>
            <person name="Daum C."/>
            <person name="Ezra D."/>
            <person name="Gonzalez J."/>
            <person name="Henrissat B."/>
            <person name="Kuo A."/>
            <person name="Liang C."/>
            <person name="Lipzen A."/>
            <person name="Lutzoni F."/>
            <person name="Magnuson J."/>
            <person name="Mondo S."/>
            <person name="Nolan M."/>
            <person name="Ohm R."/>
            <person name="Pangilinan J."/>
            <person name="Park H.-J."/>
            <person name="Ramirez L."/>
            <person name="Alfaro M."/>
            <person name="Sun H."/>
            <person name="Tritt A."/>
            <person name="Yoshinaga Y."/>
            <person name="Zwiers L.-H."/>
            <person name="Turgeon B."/>
            <person name="Goodwin S."/>
            <person name="Spatafora J."/>
            <person name="Crous P."/>
            <person name="Grigoriev I."/>
        </authorList>
    </citation>
    <scope>NUCLEOTIDE SEQUENCE</scope>
    <source>
        <strain evidence="7">CBS 627.86</strain>
    </source>
</reference>
<dbReference type="GO" id="GO:0034477">
    <property type="term" value="P:U6 snRNA 3'-end processing"/>
    <property type="evidence" value="ECO:0007669"/>
    <property type="project" value="UniProtKB-UniRule"/>
</dbReference>
<dbReference type="Proteomes" id="UP000799770">
    <property type="component" value="Unassembled WGS sequence"/>
</dbReference>
<comment type="similarity">
    <text evidence="5">Belongs to the 2H phosphoesterase superfamily. USB1 family.</text>
</comment>
<evidence type="ECO:0000256" key="2">
    <source>
        <dbReference type="ARBA" id="ARBA00022801"/>
    </source>
</evidence>
<gene>
    <name evidence="5" type="primary">USB1</name>
    <name evidence="7" type="ORF">BDV96DRAFT_569345</name>
</gene>
<name>A0A6A5ZIJ6_9PLEO</name>
<evidence type="ECO:0000256" key="4">
    <source>
        <dbReference type="ARBA" id="ARBA00023242"/>
    </source>
</evidence>
<comment type="subcellular location">
    <subcellularLocation>
        <location evidence="5">Nucleus</location>
    </subcellularLocation>
</comment>
<feature type="active site" description="Proton donor/acceptor" evidence="5">
    <location>
        <position position="156"/>
    </location>
</feature>
<proteinExistence type="inferred from homology"/>
<sequence>MAADTKLAMSLVAYPDSGSDSDDEGAQFDAQASPRRSGGEPSASLKRKRKRNDVELPPLPSAFLDLYSTNARSSTSDDPSLHGGRKRAVPHVEGNWPSHVYLEWIPSQTEAEALHKLIAAIQTSIVSASKKRSKQLPVPDITPSLLSPLETPLPLHISLSRTLQIRTEDRERFLDTLRSELKKSAVKPFPIWFRGLKWVPNFQRNRWFLVLGIVKPPDDELNRILEACNDAAEKCGHPGLYTGGQGDGPMEANTANKPLKKRPKSSAEGEHISATLATSPIDRSENFHISIAWNLIEPAPEWVDLVRTFDVGDYIQQPQTPFEAVKAKIGNTIHSIELSSRKNILGKGGGLLGLG</sequence>